<dbReference type="FunFam" id="3.30.160.60:FF:000100">
    <property type="entry name" value="Zinc finger 45-like"/>
    <property type="match status" value="1"/>
</dbReference>
<keyword evidence="5 8" id="KW-0862">Zinc</keyword>
<dbReference type="AlphaFoldDB" id="A0A9P0M5U5"/>
<comment type="caution">
    <text evidence="11">The sequence shown here is derived from an EMBL/GenBank/DDBJ whole genome shotgun (WGS) entry which is preliminary data.</text>
</comment>
<dbReference type="OrthoDB" id="8922241at2759"/>
<dbReference type="InterPro" id="IPR036236">
    <property type="entry name" value="Znf_C2H2_sf"/>
</dbReference>
<dbReference type="SMART" id="SM00868">
    <property type="entry name" value="zf-AD"/>
    <property type="match status" value="1"/>
</dbReference>
<feature type="domain" description="ZAD" evidence="10">
    <location>
        <begin position="11"/>
        <end position="86"/>
    </location>
</feature>
<feature type="binding site" evidence="8">
    <location>
        <position position="13"/>
    </location>
    <ligand>
        <name>Zn(2+)</name>
        <dbReference type="ChEBI" id="CHEBI:29105"/>
    </ligand>
</feature>
<reference evidence="11" key="1">
    <citation type="submission" date="2022-03" db="EMBL/GenBank/DDBJ databases">
        <authorList>
            <person name="Sayadi A."/>
        </authorList>
    </citation>
    <scope>NUCLEOTIDE SEQUENCE</scope>
</reference>
<sequence>MPKPNTNNLLEKCRVCLTKGEVMFPLFLISHKDKSIADLIYHLACIEITWSADLPENVCEKCKTTVIEFDTLILSLRRNTDYLQHILNRCKATSTSASQEDMLLRKEPVSEDISVNTVKPKKHTTSVVECGEYHEPWTKNVIIEQNQYQDNDVYSSDEPDCDYEDSIGFPEDSKSNNLKKYKCKYCEDSYDDKASLKNHTEIHRTFVCDQCGKSFFRKDYLLDHKFTHTSEKRFSCKKCGKQFKYRSGLRVHETVHVNYRGFVCDVCAASFNTKTTLNTHILLKHKNEKKFECAECHLSFKLNSWLRKHFMRKHSGSRTKDFVCSFCGVSYLNKTTLTRHVEEKHSGPQRRYPCTACDKTYASTTKLNLHMKKIHFIEQ</sequence>
<name>A0A9P0M5U5_ACAOB</name>
<evidence type="ECO:0000259" key="9">
    <source>
        <dbReference type="PROSITE" id="PS50157"/>
    </source>
</evidence>
<dbReference type="PROSITE" id="PS50157">
    <property type="entry name" value="ZINC_FINGER_C2H2_2"/>
    <property type="match status" value="7"/>
</dbReference>
<feature type="domain" description="C2H2-type" evidence="9">
    <location>
        <begin position="322"/>
        <end position="350"/>
    </location>
</feature>
<evidence type="ECO:0000256" key="6">
    <source>
        <dbReference type="ARBA" id="ARBA00023242"/>
    </source>
</evidence>
<feature type="domain" description="C2H2-type" evidence="9">
    <location>
        <begin position="234"/>
        <end position="261"/>
    </location>
</feature>
<dbReference type="EMBL" id="CAKOFQ010007647">
    <property type="protein sequence ID" value="CAH2005544.1"/>
    <property type="molecule type" value="Genomic_DNA"/>
</dbReference>
<evidence type="ECO:0000256" key="5">
    <source>
        <dbReference type="ARBA" id="ARBA00022833"/>
    </source>
</evidence>
<evidence type="ECO:0000259" key="10">
    <source>
        <dbReference type="PROSITE" id="PS51915"/>
    </source>
</evidence>
<gene>
    <name evidence="11" type="ORF">ACAOBT_LOCUS28613</name>
</gene>
<evidence type="ECO:0000256" key="4">
    <source>
        <dbReference type="ARBA" id="ARBA00022771"/>
    </source>
</evidence>
<evidence type="ECO:0000256" key="7">
    <source>
        <dbReference type="PROSITE-ProRule" id="PRU00042"/>
    </source>
</evidence>
<dbReference type="Pfam" id="PF00096">
    <property type="entry name" value="zf-C2H2"/>
    <property type="match status" value="4"/>
</dbReference>
<feature type="binding site" evidence="8">
    <location>
        <position position="16"/>
    </location>
    <ligand>
        <name>Zn(2+)</name>
        <dbReference type="ChEBI" id="CHEBI:29105"/>
    </ligand>
</feature>
<evidence type="ECO:0000256" key="3">
    <source>
        <dbReference type="ARBA" id="ARBA00022737"/>
    </source>
</evidence>
<dbReference type="InterPro" id="IPR013087">
    <property type="entry name" value="Znf_C2H2_type"/>
</dbReference>
<dbReference type="PROSITE" id="PS00028">
    <property type="entry name" value="ZINC_FINGER_C2H2_1"/>
    <property type="match status" value="7"/>
</dbReference>
<dbReference type="PROSITE" id="PS51915">
    <property type="entry name" value="ZAD"/>
    <property type="match status" value="1"/>
</dbReference>
<dbReference type="Gene3D" id="3.30.160.60">
    <property type="entry name" value="Classic Zinc Finger"/>
    <property type="match status" value="4"/>
</dbReference>
<comment type="subcellular location">
    <subcellularLocation>
        <location evidence="1">Nucleus</location>
    </subcellularLocation>
</comment>
<evidence type="ECO:0000256" key="8">
    <source>
        <dbReference type="PROSITE-ProRule" id="PRU01263"/>
    </source>
</evidence>
<dbReference type="InterPro" id="IPR050888">
    <property type="entry name" value="ZnF_C2H2-type_TF"/>
</dbReference>
<feature type="domain" description="C2H2-type" evidence="9">
    <location>
        <begin position="291"/>
        <end position="319"/>
    </location>
</feature>
<keyword evidence="2 8" id="KW-0479">Metal-binding</keyword>
<evidence type="ECO:0000313" key="11">
    <source>
        <dbReference type="EMBL" id="CAH2005544.1"/>
    </source>
</evidence>
<organism evidence="11 12">
    <name type="scientific">Acanthoscelides obtectus</name>
    <name type="common">Bean weevil</name>
    <name type="synonym">Bruchus obtectus</name>
    <dbReference type="NCBI Taxonomy" id="200917"/>
    <lineage>
        <taxon>Eukaryota</taxon>
        <taxon>Metazoa</taxon>
        <taxon>Ecdysozoa</taxon>
        <taxon>Arthropoda</taxon>
        <taxon>Hexapoda</taxon>
        <taxon>Insecta</taxon>
        <taxon>Pterygota</taxon>
        <taxon>Neoptera</taxon>
        <taxon>Endopterygota</taxon>
        <taxon>Coleoptera</taxon>
        <taxon>Polyphaga</taxon>
        <taxon>Cucujiformia</taxon>
        <taxon>Chrysomeloidea</taxon>
        <taxon>Chrysomelidae</taxon>
        <taxon>Bruchinae</taxon>
        <taxon>Bruchini</taxon>
        <taxon>Acanthoscelides</taxon>
    </lineage>
</organism>
<evidence type="ECO:0000313" key="12">
    <source>
        <dbReference type="Proteomes" id="UP001152888"/>
    </source>
</evidence>
<feature type="domain" description="C2H2-type" evidence="9">
    <location>
        <begin position="206"/>
        <end position="233"/>
    </location>
</feature>
<dbReference type="GO" id="GO:0005634">
    <property type="term" value="C:nucleus"/>
    <property type="evidence" value="ECO:0007669"/>
    <property type="project" value="UniProtKB-SubCell"/>
</dbReference>
<dbReference type="Pfam" id="PF07776">
    <property type="entry name" value="zf-AD"/>
    <property type="match status" value="1"/>
</dbReference>
<dbReference type="SUPFAM" id="SSF57667">
    <property type="entry name" value="beta-beta-alpha zinc fingers"/>
    <property type="match status" value="4"/>
</dbReference>
<feature type="binding site" evidence="8">
    <location>
        <position position="59"/>
    </location>
    <ligand>
        <name>Zn(2+)</name>
        <dbReference type="ChEBI" id="CHEBI:29105"/>
    </ligand>
</feature>
<feature type="domain" description="C2H2-type" evidence="9">
    <location>
        <begin position="181"/>
        <end position="203"/>
    </location>
</feature>
<dbReference type="Proteomes" id="UP001152888">
    <property type="component" value="Unassembled WGS sequence"/>
</dbReference>
<dbReference type="FunFam" id="3.30.160.60:FF:000671">
    <property type="entry name" value="Zinc finger protein 26"/>
    <property type="match status" value="1"/>
</dbReference>
<dbReference type="GO" id="GO:0008270">
    <property type="term" value="F:zinc ion binding"/>
    <property type="evidence" value="ECO:0007669"/>
    <property type="project" value="UniProtKB-UniRule"/>
</dbReference>
<dbReference type="SMART" id="SM00355">
    <property type="entry name" value="ZnF_C2H2"/>
    <property type="match status" value="7"/>
</dbReference>
<feature type="domain" description="C2H2-type" evidence="9">
    <location>
        <begin position="352"/>
        <end position="379"/>
    </location>
</feature>
<evidence type="ECO:0000256" key="2">
    <source>
        <dbReference type="ARBA" id="ARBA00022723"/>
    </source>
</evidence>
<protein>
    <submittedName>
        <fullName evidence="11">Uncharacterized protein</fullName>
    </submittedName>
</protein>
<proteinExistence type="predicted"/>
<dbReference type="SUPFAM" id="SSF57716">
    <property type="entry name" value="Glucocorticoid receptor-like (DNA-binding domain)"/>
    <property type="match status" value="1"/>
</dbReference>
<evidence type="ECO:0000256" key="1">
    <source>
        <dbReference type="ARBA" id="ARBA00004123"/>
    </source>
</evidence>
<dbReference type="Gene3D" id="3.40.1800.20">
    <property type="match status" value="1"/>
</dbReference>
<accession>A0A9P0M5U5</accession>
<dbReference type="InterPro" id="IPR012934">
    <property type="entry name" value="Znf_AD"/>
</dbReference>
<keyword evidence="12" id="KW-1185">Reference proteome</keyword>
<keyword evidence="6" id="KW-0539">Nucleus</keyword>
<dbReference type="PANTHER" id="PTHR24406">
    <property type="entry name" value="TRANSCRIPTIONAL REPRESSOR CTCFL-RELATED"/>
    <property type="match status" value="1"/>
</dbReference>
<feature type="binding site" evidence="8">
    <location>
        <position position="62"/>
    </location>
    <ligand>
        <name>Zn(2+)</name>
        <dbReference type="ChEBI" id="CHEBI:29105"/>
    </ligand>
</feature>
<feature type="domain" description="C2H2-type" evidence="9">
    <location>
        <begin position="262"/>
        <end position="290"/>
    </location>
</feature>
<keyword evidence="4 7" id="KW-0863">Zinc-finger</keyword>
<keyword evidence="3" id="KW-0677">Repeat</keyword>